<sequence length="143" mass="15932">MTKLEIMQSWFSRIWEDADVSALDDLLSPEVGEDTVFDGVIAPRSELPELVKIMHSLVGPMRFSISRCLEDGDWCSIDYEMTADGLGGVTPVRAGGLMMARIKDNRIVEMTTKFDGFALFEQLGQLPNDALMACLTGQKLRWA</sequence>
<keyword evidence="3" id="KW-1185">Reference proteome</keyword>
<feature type="domain" description="SnoaL-like" evidence="1">
    <location>
        <begin position="10"/>
        <end position="110"/>
    </location>
</feature>
<dbReference type="SUPFAM" id="SSF54427">
    <property type="entry name" value="NTF2-like"/>
    <property type="match status" value="1"/>
</dbReference>
<evidence type="ECO:0000313" key="3">
    <source>
        <dbReference type="Proteomes" id="UP000478892"/>
    </source>
</evidence>
<evidence type="ECO:0000259" key="1">
    <source>
        <dbReference type="Pfam" id="PF12680"/>
    </source>
</evidence>
<dbReference type="InterPro" id="IPR037401">
    <property type="entry name" value="SnoaL-like"/>
</dbReference>
<dbReference type="Pfam" id="PF12680">
    <property type="entry name" value="SnoaL_2"/>
    <property type="match status" value="1"/>
</dbReference>
<protein>
    <submittedName>
        <fullName evidence="2">Nuclear transport factor 2 family protein</fullName>
    </submittedName>
</protein>
<dbReference type="AlphaFoldDB" id="A0A6L6WKZ1"/>
<dbReference type="Gene3D" id="3.10.450.50">
    <property type="match status" value="1"/>
</dbReference>
<accession>A0A6L6WKZ1</accession>
<reference evidence="2 3" key="1">
    <citation type="submission" date="2019-12" db="EMBL/GenBank/DDBJ databases">
        <authorList>
            <person name="Zhang Y.-J."/>
        </authorList>
    </citation>
    <scope>NUCLEOTIDE SEQUENCE [LARGE SCALE GENOMIC DNA]</scope>
    <source>
        <strain evidence="2 3">CY05</strain>
    </source>
</reference>
<dbReference type="InterPro" id="IPR032710">
    <property type="entry name" value="NTF2-like_dom_sf"/>
</dbReference>
<dbReference type="RefSeq" id="WP_157024564.1">
    <property type="nucleotide sequence ID" value="NZ_WQLV01000019.1"/>
</dbReference>
<name>A0A6L6WKZ1_9RHOB</name>
<organism evidence="2 3">
    <name type="scientific">Parasedimentitalea huanghaiensis</name>
    <dbReference type="NCBI Taxonomy" id="2682100"/>
    <lineage>
        <taxon>Bacteria</taxon>
        <taxon>Pseudomonadati</taxon>
        <taxon>Pseudomonadota</taxon>
        <taxon>Alphaproteobacteria</taxon>
        <taxon>Rhodobacterales</taxon>
        <taxon>Paracoccaceae</taxon>
        <taxon>Parasedimentitalea</taxon>
    </lineage>
</organism>
<proteinExistence type="predicted"/>
<dbReference type="Proteomes" id="UP000478892">
    <property type="component" value="Unassembled WGS sequence"/>
</dbReference>
<evidence type="ECO:0000313" key="2">
    <source>
        <dbReference type="EMBL" id="MVO18354.1"/>
    </source>
</evidence>
<dbReference type="EMBL" id="WQLV01000019">
    <property type="protein sequence ID" value="MVO18354.1"/>
    <property type="molecule type" value="Genomic_DNA"/>
</dbReference>
<gene>
    <name evidence="2" type="ORF">GO984_21270</name>
</gene>
<comment type="caution">
    <text evidence="2">The sequence shown here is derived from an EMBL/GenBank/DDBJ whole genome shotgun (WGS) entry which is preliminary data.</text>
</comment>